<dbReference type="Gene3D" id="1.10.630.10">
    <property type="entry name" value="Cytochrome P450"/>
    <property type="match status" value="1"/>
</dbReference>
<dbReference type="GO" id="GO:0008168">
    <property type="term" value="F:methyltransferase activity"/>
    <property type="evidence" value="ECO:0007669"/>
    <property type="project" value="UniProtKB-KW"/>
</dbReference>
<dbReference type="GO" id="GO:0032259">
    <property type="term" value="P:methylation"/>
    <property type="evidence" value="ECO:0007669"/>
    <property type="project" value="UniProtKB-KW"/>
</dbReference>
<dbReference type="Pfam" id="PF00067">
    <property type="entry name" value="p450"/>
    <property type="match status" value="1"/>
</dbReference>
<keyword evidence="1 4" id="KW-0349">Heme</keyword>
<comment type="cofactor">
    <cofactor evidence="4">
        <name>heme</name>
        <dbReference type="ChEBI" id="CHEBI:30413"/>
    </cofactor>
</comment>
<dbReference type="InterPro" id="IPR001128">
    <property type="entry name" value="Cyt_P450"/>
</dbReference>
<dbReference type="GO" id="GO:0020037">
    <property type="term" value="F:heme binding"/>
    <property type="evidence" value="ECO:0007669"/>
    <property type="project" value="InterPro"/>
</dbReference>
<dbReference type="PRINTS" id="PR00463">
    <property type="entry name" value="EP450I"/>
</dbReference>
<organism evidence="5 6">
    <name type="scientific">Tolypocladium ophioglossoides (strain CBS 100239)</name>
    <name type="common">Snaketongue truffleclub</name>
    <name type="synonym">Elaphocordyceps ophioglossoides</name>
    <dbReference type="NCBI Taxonomy" id="1163406"/>
    <lineage>
        <taxon>Eukaryota</taxon>
        <taxon>Fungi</taxon>
        <taxon>Dikarya</taxon>
        <taxon>Ascomycota</taxon>
        <taxon>Pezizomycotina</taxon>
        <taxon>Sordariomycetes</taxon>
        <taxon>Hypocreomycetidae</taxon>
        <taxon>Hypocreales</taxon>
        <taxon>Ophiocordycipitaceae</taxon>
        <taxon>Tolypocladium</taxon>
    </lineage>
</organism>
<dbReference type="AlphaFoldDB" id="A0A0L0NF74"/>
<dbReference type="PRINTS" id="PR00385">
    <property type="entry name" value="P450"/>
</dbReference>
<keyword evidence="3 4" id="KW-0408">Iron</keyword>
<dbReference type="GO" id="GO:0005506">
    <property type="term" value="F:iron ion binding"/>
    <property type="evidence" value="ECO:0007669"/>
    <property type="project" value="InterPro"/>
</dbReference>
<evidence type="ECO:0000313" key="5">
    <source>
        <dbReference type="EMBL" id="KND92746.1"/>
    </source>
</evidence>
<sequence length="492" mass="54868">MARDLLLAGFAVLVGLWSATSTLRQFLRLRHIPGPPSAGFSRWWLLRAVAGGRTHLDLYEACQKFGSVARVGPNDLVTSDPDLVKRMLNVRTPYRRSDWYDASRLDPSQDNVISMRDEKAHAKLRSKMAAGYSGKEVEDLEAKINQNVLALVDLLDSEYVSANRPFDFGRKAQYFTLDVISDLAFGEPFGDMATDSDVHEYISTIETAAPTYIVATVLPWLIAVLSSPLFKWMIPSEKDVVGLGRIMAIAKQVAAERFGPNKKTQNDMLGSFVARGPTQSEAESEILLQIMAGSDTTATAIRATMLHIMSNARVLDKLRAEIKEFSPTWPVITDAEARAMPYLQAVIKEGLRTFPPVAGLMAKEVPKGGDTFKGIFLPGGTRIGVCAWGVARNPEVWGQEALEFRPERWVEASPEKLREMDGAVELVFGHGRWQCLGRNVALMELNKVFVELFRRFDLSLVDPTQPWKSTNCGIFFQSEYWIKAYRRDEGGA</sequence>
<keyword evidence="5" id="KW-0489">Methyltransferase</keyword>
<protein>
    <submittedName>
        <fullName evidence="5">Pisatin demethylase</fullName>
    </submittedName>
</protein>
<name>A0A0L0NF74_TOLOC</name>
<reference evidence="5 6" key="1">
    <citation type="journal article" date="2015" name="BMC Genomics">
        <title>The genome of the truffle-parasite Tolypocladium ophioglossoides and the evolution of antifungal peptaibiotics.</title>
        <authorList>
            <person name="Quandt C.A."/>
            <person name="Bushley K.E."/>
            <person name="Spatafora J.W."/>
        </authorList>
    </citation>
    <scope>NUCLEOTIDE SEQUENCE [LARGE SCALE GENOMIC DNA]</scope>
    <source>
        <strain evidence="5 6">CBS 100239</strain>
    </source>
</reference>
<dbReference type="PANTHER" id="PTHR24305">
    <property type="entry name" value="CYTOCHROME P450"/>
    <property type="match status" value="1"/>
</dbReference>
<dbReference type="SUPFAM" id="SSF48264">
    <property type="entry name" value="Cytochrome P450"/>
    <property type="match status" value="1"/>
</dbReference>
<dbReference type="OrthoDB" id="1470350at2759"/>
<evidence type="ECO:0000256" key="3">
    <source>
        <dbReference type="ARBA" id="ARBA00023004"/>
    </source>
</evidence>
<feature type="binding site" description="axial binding residue" evidence="4">
    <location>
        <position position="435"/>
    </location>
    <ligand>
        <name>heme</name>
        <dbReference type="ChEBI" id="CHEBI:30413"/>
    </ligand>
    <ligandPart>
        <name>Fe</name>
        <dbReference type="ChEBI" id="CHEBI:18248"/>
    </ligandPart>
</feature>
<evidence type="ECO:0000256" key="1">
    <source>
        <dbReference type="ARBA" id="ARBA00022617"/>
    </source>
</evidence>
<proteinExistence type="predicted"/>
<evidence type="ECO:0000256" key="2">
    <source>
        <dbReference type="ARBA" id="ARBA00022723"/>
    </source>
</evidence>
<accession>A0A0L0NF74</accession>
<dbReference type="InterPro" id="IPR036396">
    <property type="entry name" value="Cyt_P450_sf"/>
</dbReference>
<dbReference type="Proteomes" id="UP000036947">
    <property type="component" value="Unassembled WGS sequence"/>
</dbReference>
<comment type="caution">
    <text evidence="5">The sequence shown here is derived from an EMBL/GenBank/DDBJ whole genome shotgun (WGS) entry which is preliminary data.</text>
</comment>
<dbReference type="GO" id="GO:0004497">
    <property type="term" value="F:monooxygenase activity"/>
    <property type="evidence" value="ECO:0007669"/>
    <property type="project" value="InterPro"/>
</dbReference>
<keyword evidence="2 4" id="KW-0479">Metal-binding</keyword>
<evidence type="ECO:0000256" key="4">
    <source>
        <dbReference type="PIRSR" id="PIRSR602401-1"/>
    </source>
</evidence>
<dbReference type="EMBL" id="LFRF01000005">
    <property type="protein sequence ID" value="KND92746.1"/>
    <property type="molecule type" value="Genomic_DNA"/>
</dbReference>
<dbReference type="CDD" id="cd11060">
    <property type="entry name" value="CYP57A1-like"/>
    <property type="match status" value="1"/>
</dbReference>
<keyword evidence="6" id="KW-1185">Reference proteome</keyword>
<gene>
    <name evidence="5" type="ORF">TOPH_02780</name>
</gene>
<evidence type="ECO:0000313" key="6">
    <source>
        <dbReference type="Proteomes" id="UP000036947"/>
    </source>
</evidence>
<dbReference type="InterPro" id="IPR050121">
    <property type="entry name" value="Cytochrome_P450_monoxygenase"/>
</dbReference>
<keyword evidence="5" id="KW-0808">Transferase</keyword>
<dbReference type="PANTHER" id="PTHR24305:SF168">
    <property type="entry name" value="P450, PUTATIVE (EUROFUNG)-RELATED"/>
    <property type="match status" value="1"/>
</dbReference>
<dbReference type="STRING" id="1163406.A0A0L0NF74"/>
<dbReference type="GO" id="GO:0016705">
    <property type="term" value="F:oxidoreductase activity, acting on paired donors, with incorporation or reduction of molecular oxygen"/>
    <property type="evidence" value="ECO:0007669"/>
    <property type="project" value="InterPro"/>
</dbReference>
<dbReference type="InterPro" id="IPR002401">
    <property type="entry name" value="Cyt_P450_E_grp-I"/>
</dbReference>